<evidence type="ECO:0000259" key="1">
    <source>
        <dbReference type="Pfam" id="PF10047"/>
    </source>
</evidence>
<sequence length="79" mass="8985">MSIEQIIVEKLRTLPPEKQQEALDFVEFLQTKTRKREFSHQEQQPGVSALTLAQKWAGCLEGGPSDLSTNKKYMDGYGE</sequence>
<organism evidence="2 3">
    <name type="scientific">Brasilonema bromeliae SPC951</name>
    <dbReference type="NCBI Taxonomy" id="385972"/>
    <lineage>
        <taxon>Bacteria</taxon>
        <taxon>Bacillati</taxon>
        <taxon>Cyanobacteriota</taxon>
        <taxon>Cyanophyceae</taxon>
        <taxon>Nostocales</taxon>
        <taxon>Scytonemataceae</taxon>
        <taxon>Brasilonema</taxon>
        <taxon>Bromeliae group (in: Brasilonema)</taxon>
    </lineage>
</organism>
<dbReference type="Pfam" id="PF10047">
    <property type="entry name" value="DUF2281"/>
    <property type="match status" value="1"/>
</dbReference>
<comment type="caution">
    <text evidence="2">The sequence shown here is derived from an EMBL/GenBank/DDBJ whole genome shotgun (WGS) entry which is preliminary data.</text>
</comment>
<proteinExistence type="predicted"/>
<dbReference type="RefSeq" id="WP_169157559.1">
    <property type="nucleotide sequence ID" value="NZ_CAWPJE010000251.1"/>
</dbReference>
<reference evidence="2 3" key="1">
    <citation type="submission" date="2018-06" db="EMBL/GenBank/DDBJ databases">
        <title>Comparative genomics of Brasilonema spp. strains.</title>
        <authorList>
            <person name="Alvarenga D.O."/>
            <person name="Fiore M.F."/>
            <person name="Varani A.M."/>
        </authorList>
    </citation>
    <scope>NUCLEOTIDE SEQUENCE [LARGE SCALE GENOMIC DNA]</scope>
    <source>
        <strain evidence="2 3">SPC951</strain>
    </source>
</reference>
<dbReference type="InterPro" id="IPR018739">
    <property type="entry name" value="DUF2281"/>
</dbReference>
<feature type="domain" description="DUF2281" evidence="1">
    <location>
        <begin position="7"/>
        <end position="63"/>
    </location>
</feature>
<name>A0ABX1PEQ9_9CYAN</name>
<evidence type="ECO:0000313" key="2">
    <source>
        <dbReference type="EMBL" id="NMG22361.1"/>
    </source>
</evidence>
<accession>A0ABX1PEQ9</accession>
<dbReference type="EMBL" id="QMEB01000250">
    <property type="protein sequence ID" value="NMG22361.1"/>
    <property type="molecule type" value="Genomic_DNA"/>
</dbReference>
<evidence type="ECO:0000313" key="3">
    <source>
        <dbReference type="Proteomes" id="UP000718564"/>
    </source>
</evidence>
<gene>
    <name evidence="2" type="ORF">DP116_24070</name>
</gene>
<keyword evidence="3" id="KW-1185">Reference proteome</keyword>
<dbReference type="Proteomes" id="UP000718564">
    <property type="component" value="Unassembled WGS sequence"/>
</dbReference>
<protein>
    <recommendedName>
        <fullName evidence="1">DUF2281 domain-containing protein</fullName>
    </recommendedName>
</protein>